<comment type="subcellular location">
    <subcellularLocation>
        <location evidence="1">Cytoplasm</location>
    </subcellularLocation>
</comment>
<evidence type="ECO:0000259" key="9">
    <source>
        <dbReference type="Pfam" id="PF00712"/>
    </source>
</evidence>
<accession>A0A0F9UKZ6</accession>
<dbReference type="PIRSF" id="PIRSF000804">
    <property type="entry name" value="DNA_pol_III_b"/>
    <property type="match status" value="1"/>
</dbReference>
<feature type="domain" description="DNA polymerase III beta sliding clamp C-terminal" evidence="11">
    <location>
        <begin position="245"/>
        <end position="364"/>
    </location>
</feature>
<dbReference type="InterPro" id="IPR046938">
    <property type="entry name" value="DNA_clamp_sf"/>
</dbReference>
<dbReference type="GO" id="GO:0006271">
    <property type="term" value="P:DNA strand elongation involved in DNA replication"/>
    <property type="evidence" value="ECO:0007669"/>
    <property type="project" value="TreeGrafter"/>
</dbReference>
<dbReference type="InterPro" id="IPR022637">
    <property type="entry name" value="DNA_polIII_beta_cen"/>
</dbReference>
<evidence type="ECO:0000256" key="2">
    <source>
        <dbReference type="ARBA" id="ARBA00010752"/>
    </source>
</evidence>
<evidence type="ECO:0000256" key="6">
    <source>
        <dbReference type="ARBA" id="ARBA00022705"/>
    </source>
</evidence>
<organism evidence="12">
    <name type="scientific">marine sediment metagenome</name>
    <dbReference type="NCBI Taxonomy" id="412755"/>
    <lineage>
        <taxon>unclassified sequences</taxon>
        <taxon>metagenomes</taxon>
        <taxon>ecological metagenomes</taxon>
    </lineage>
</organism>
<evidence type="ECO:0000256" key="4">
    <source>
        <dbReference type="ARBA" id="ARBA00022679"/>
    </source>
</evidence>
<evidence type="ECO:0000259" key="10">
    <source>
        <dbReference type="Pfam" id="PF02767"/>
    </source>
</evidence>
<evidence type="ECO:0000256" key="3">
    <source>
        <dbReference type="ARBA" id="ARBA00022490"/>
    </source>
</evidence>
<keyword evidence="8" id="KW-0238">DNA-binding</keyword>
<comment type="caution">
    <text evidence="12">The sequence shown here is derived from an EMBL/GenBank/DDBJ whole genome shotgun (WGS) entry which is preliminary data.</text>
</comment>
<dbReference type="GO" id="GO:0003677">
    <property type="term" value="F:DNA binding"/>
    <property type="evidence" value="ECO:0007669"/>
    <property type="project" value="UniProtKB-KW"/>
</dbReference>
<keyword evidence="6" id="KW-0235">DNA replication</keyword>
<evidence type="ECO:0008006" key="13">
    <source>
        <dbReference type="Google" id="ProtNLM"/>
    </source>
</evidence>
<dbReference type="CDD" id="cd00140">
    <property type="entry name" value="beta_clamp"/>
    <property type="match status" value="1"/>
</dbReference>
<dbReference type="AlphaFoldDB" id="A0A0F9UKZ6"/>
<dbReference type="PANTHER" id="PTHR30478">
    <property type="entry name" value="DNA POLYMERASE III SUBUNIT BETA"/>
    <property type="match status" value="1"/>
</dbReference>
<dbReference type="SMART" id="SM00480">
    <property type="entry name" value="POL3Bc"/>
    <property type="match status" value="1"/>
</dbReference>
<dbReference type="GO" id="GO:0009360">
    <property type="term" value="C:DNA polymerase III complex"/>
    <property type="evidence" value="ECO:0007669"/>
    <property type="project" value="InterPro"/>
</dbReference>
<dbReference type="InterPro" id="IPR022635">
    <property type="entry name" value="DNA_polIII_beta_C"/>
</dbReference>
<dbReference type="EMBL" id="LAZR01000642">
    <property type="protein sequence ID" value="KKN61866.1"/>
    <property type="molecule type" value="Genomic_DNA"/>
</dbReference>
<gene>
    <name evidence="12" type="ORF">LCGC14_0517520</name>
</gene>
<keyword evidence="3" id="KW-0963">Cytoplasm</keyword>
<dbReference type="InterPro" id="IPR001001">
    <property type="entry name" value="DNA_polIII_beta"/>
</dbReference>
<proteinExistence type="inferred from homology"/>
<dbReference type="GO" id="GO:0003887">
    <property type="term" value="F:DNA-directed DNA polymerase activity"/>
    <property type="evidence" value="ECO:0007669"/>
    <property type="project" value="UniProtKB-KW"/>
</dbReference>
<reference evidence="12" key="1">
    <citation type="journal article" date="2015" name="Nature">
        <title>Complex archaea that bridge the gap between prokaryotes and eukaryotes.</title>
        <authorList>
            <person name="Spang A."/>
            <person name="Saw J.H."/>
            <person name="Jorgensen S.L."/>
            <person name="Zaremba-Niedzwiedzka K."/>
            <person name="Martijn J."/>
            <person name="Lind A.E."/>
            <person name="van Eijk R."/>
            <person name="Schleper C."/>
            <person name="Guy L."/>
            <person name="Ettema T.J."/>
        </authorList>
    </citation>
    <scope>NUCLEOTIDE SEQUENCE</scope>
</reference>
<comment type="similarity">
    <text evidence="2">Belongs to the beta sliding clamp family.</text>
</comment>
<dbReference type="NCBIfam" id="TIGR00663">
    <property type="entry name" value="dnan"/>
    <property type="match status" value="1"/>
</dbReference>
<dbReference type="PANTHER" id="PTHR30478:SF0">
    <property type="entry name" value="BETA SLIDING CLAMP"/>
    <property type="match status" value="1"/>
</dbReference>
<dbReference type="GO" id="GO:0008408">
    <property type="term" value="F:3'-5' exonuclease activity"/>
    <property type="evidence" value="ECO:0007669"/>
    <property type="project" value="InterPro"/>
</dbReference>
<evidence type="ECO:0000256" key="8">
    <source>
        <dbReference type="ARBA" id="ARBA00023125"/>
    </source>
</evidence>
<protein>
    <recommendedName>
        <fullName evidence="13">Beta sliding clamp</fullName>
    </recommendedName>
</protein>
<dbReference type="SUPFAM" id="SSF55979">
    <property type="entry name" value="DNA clamp"/>
    <property type="match status" value="3"/>
</dbReference>
<sequence length="366" mass="41750">MKFSIKKKDIIDELQLLHGIVEKRNTMPILANILVSASGSEVELKGTDLEVGLKTYFPAKVEEEGSITISGRKVFEIVKSLPDGEMVTFKESKDLTMEITSGASEFKVLCLPKEDYPQVPEPKFEKNIVLPLDKFQDMIDRVYYAITQEQRYYLSGALLILKDNSMELVSTDGHRLAYTSSAIEKMKLSSEIRAIVAKKTLSELRKFEDDSIEFDLDESNLFFKVKNRTLISRIIEGKFPNYDAVIPKDNPNTFTVSKEEITDAVRRVSLFSTERSKGIKFYLEKNKIKLFSSNPEIGEARDKVDIDYTGEDLEIGFNSQYLLDFLATVSAETVRFELKDTNSSVLIKPEVEEDIEYVYVLMPMKL</sequence>
<evidence type="ECO:0000313" key="12">
    <source>
        <dbReference type="EMBL" id="KKN61866.1"/>
    </source>
</evidence>
<feature type="domain" description="DNA polymerase III beta sliding clamp central" evidence="10">
    <location>
        <begin position="130"/>
        <end position="241"/>
    </location>
</feature>
<keyword evidence="7" id="KW-0239">DNA-directed DNA polymerase</keyword>
<dbReference type="Pfam" id="PF02768">
    <property type="entry name" value="DNA_pol3_beta_3"/>
    <property type="match status" value="1"/>
</dbReference>
<evidence type="ECO:0000259" key="11">
    <source>
        <dbReference type="Pfam" id="PF02768"/>
    </source>
</evidence>
<dbReference type="GO" id="GO:0005737">
    <property type="term" value="C:cytoplasm"/>
    <property type="evidence" value="ECO:0007669"/>
    <property type="project" value="UniProtKB-SubCell"/>
</dbReference>
<dbReference type="Pfam" id="PF00712">
    <property type="entry name" value="DNA_pol3_beta"/>
    <property type="match status" value="1"/>
</dbReference>
<keyword evidence="5" id="KW-0548">Nucleotidyltransferase</keyword>
<dbReference type="InterPro" id="IPR022634">
    <property type="entry name" value="DNA_polIII_beta_N"/>
</dbReference>
<dbReference type="Gene3D" id="3.70.10.10">
    <property type="match status" value="1"/>
</dbReference>
<evidence type="ECO:0000256" key="7">
    <source>
        <dbReference type="ARBA" id="ARBA00022932"/>
    </source>
</evidence>
<dbReference type="Gene3D" id="3.10.150.10">
    <property type="entry name" value="DNA Polymerase III, subunit A, domain 2"/>
    <property type="match status" value="1"/>
</dbReference>
<name>A0A0F9UKZ6_9ZZZZ</name>
<dbReference type="Pfam" id="PF02767">
    <property type="entry name" value="DNA_pol3_beta_2"/>
    <property type="match status" value="1"/>
</dbReference>
<keyword evidence="4" id="KW-0808">Transferase</keyword>
<evidence type="ECO:0000256" key="1">
    <source>
        <dbReference type="ARBA" id="ARBA00004496"/>
    </source>
</evidence>
<evidence type="ECO:0000256" key="5">
    <source>
        <dbReference type="ARBA" id="ARBA00022695"/>
    </source>
</evidence>
<feature type="domain" description="DNA polymerase III beta sliding clamp N-terminal" evidence="9">
    <location>
        <begin position="1"/>
        <end position="120"/>
    </location>
</feature>